<dbReference type="SUPFAM" id="SSF54695">
    <property type="entry name" value="POZ domain"/>
    <property type="match status" value="1"/>
</dbReference>
<organism evidence="3 4">
    <name type="scientific">Aspergillus keveii</name>
    <dbReference type="NCBI Taxonomy" id="714993"/>
    <lineage>
        <taxon>Eukaryota</taxon>
        <taxon>Fungi</taxon>
        <taxon>Dikarya</taxon>
        <taxon>Ascomycota</taxon>
        <taxon>Pezizomycotina</taxon>
        <taxon>Eurotiomycetes</taxon>
        <taxon>Eurotiomycetidae</taxon>
        <taxon>Eurotiales</taxon>
        <taxon>Aspergillaceae</taxon>
        <taxon>Aspergillus</taxon>
        <taxon>Aspergillus subgen. Nidulantes</taxon>
    </lineage>
</organism>
<evidence type="ECO:0000259" key="2">
    <source>
        <dbReference type="PROSITE" id="PS50097"/>
    </source>
</evidence>
<reference evidence="3 4" key="1">
    <citation type="submission" date="2024-07" db="EMBL/GenBank/DDBJ databases">
        <title>Section-level genome sequencing and comparative genomics of Aspergillus sections Usti and Cavernicolus.</title>
        <authorList>
            <consortium name="Lawrence Berkeley National Laboratory"/>
            <person name="Nybo J.L."/>
            <person name="Vesth T.C."/>
            <person name="Theobald S."/>
            <person name="Frisvad J.C."/>
            <person name="Larsen T.O."/>
            <person name="Kjaerboelling I."/>
            <person name="Rothschild-Mancinelli K."/>
            <person name="Lyhne E.K."/>
            <person name="Kogle M.E."/>
            <person name="Barry K."/>
            <person name="Clum A."/>
            <person name="Na H."/>
            <person name="Ledsgaard L."/>
            <person name="Lin J."/>
            <person name="Lipzen A."/>
            <person name="Kuo A."/>
            <person name="Riley R."/>
            <person name="Mondo S."/>
            <person name="Labutti K."/>
            <person name="Haridas S."/>
            <person name="Pangalinan J."/>
            <person name="Salamov A.A."/>
            <person name="Simmons B.A."/>
            <person name="Magnuson J.K."/>
            <person name="Chen J."/>
            <person name="Drula E."/>
            <person name="Henrissat B."/>
            <person name="Wiebenga A."/>
            <person name="Lubbers R.J."/>
            <person name="Gomes A.C."/>
            <person name="Makela M.R."/>
            <person name="Stajich J."/>
            <person name="Grigoriev I.V."/>
            <person name="Mortensen U.H."/>
            <person name="De Vries R.P."/>
            <person name="Baker S.E."/>
            <person name="Andersen M.R."/>
        </authorList>
    </citation>
    <scope>NUCLEOTIDE SEQUENCE [LARGE SCALE GENOMIC DNA]</scope>
    <source>
        <strain evidence="3 4">CBS 209.92</strain>
    </source>
</reference>
<dbReference type="Gene3D" id="3.30.710.10">
    <property type="entry name" value="Potassium Channel Kv1.1, Chain A"/>
    <property type="match status" value="1"/>
</dbReference>
<name>A0ABR4FNV7_9EURO</name>
<sequence>MGFPDLEVVMKNLLHDGKYADMIISCQEHDFKCHRAIICSQSDFFDAALKDGFKEAKTSQIYLPDDDVDIIACVLSFCYLQDYGPADDSTNPEPDEIARNHLGVYIAADKFLILPLRTLASSRISNWAKSNWRLGCFPNIAQDIWCATPPHENELRDTIVEVASDNVRHFLAQDNGNKVLIENPEFAIAVLKRVAENNNKLRERNNELVDQKNALILQRRRIL</sequence>
<dbReference type="PANTHER" id="PTHR47843">
    <property type="entry name" value="BTB DOMAIN-CONTAINING PROTEIN-RELATED"/>
    <property type="match status" value="1"/>
</dbReference>
<dbReference type="SMART" id="SM00225">
    <property type="entry name" value="BTB"/>
    <property type="match status" value="1"/>
</dbReference>
<evidence type="ECO:0000256" key="1">
    <source>
        <dbReference type="SAM" id="Coils"/>
    </source>
</evidence>
<dbReference type="Pfam" id="PF00651">
    <property type="entry name" value="BTB"/>
    <property type="match status" value="1"/>
</dbReference>
<accession>A0ABR4FNV7</accession>
<proteinExistence type="predicted"/>
<keyword evidence="4" id="KW-1185">Reference proteome</keyword>
<dbReference type="Proteomes" id="UP001610563">
    <property type="component" value="Unassembled WGS sequence"/>
</dbReference>
<comment type="caution">
    <text evidence="3">The sequence shown here is derived from an EMBL/GenBank/DDBJ whole genome shotgun (WGS) entry which is preliminary data.</text>
</comment>
<dbReference type="PROSITE" id="PS50097">
    <property type="entry name" value="BTB"/>
    <property type="match status" value="1"/>
</dbReference>
<dbReference type="InterPro" id="IPR011333">
    <property type="entry name" value="SKP1/BTB/POZ_sf"/>
</dbReference>
<feature type="coiled-coil region" evidence="1">
    <location>
        <begin position="191"/>
        <end position="218"/>
    </location>
</feature>
<protein>
    <submittedName>
        <fullName evidence="3">BTB/POZ protein</fullName>
    </submittedName>
</protein>
<gene>
    <name evidence="3" type="ORF">BJX66DRAFT_347952</name>
</gene>
<dbReference type="EMBL" id="JBFTWV010000162">
    <property type="protein sequence ID" value="KAL2784924.1"/>
    <property type="molecule type" value="Genomic_DNA"/>
</dbReference>
<feature type="domain" description="BTB" evidence="2">
    <location>
        <begin position="20"/>
        <end position="79"/>
    </location>
</feature>
<evidence type="ECO:0000313" key="4">
    <source>
        <dbReference type="Proteomes" id="UP001610563"/>
    </source>
</evidence>
<evidence type="ECO:0000313" key="3">
    <source>
        <dbReference type="EMBL" id="KAL2784924.1"/>
    </source>
</evidence>
<dbReference type="PANTHER" id="PTHR47843:SF5">
    <property type="entry name" value="BTB_POZ DOMAIN PROTEIN"/>
    <property type="match status" value="1"/>
</dbReference>
<dbReference type="InterPro" id="IPR000210">
    <property type="entry name" value="BTB/POZ_dom"/>
</dbReference>
<keyword evidence="1" id="KW-0175">Coiled coil</keyword>
<dbReference type="CDD" id="cd18186">
    <property type="entry name" value="BTB_POZ_ZBTB_KLHL-like"/>
    <property type="match status" value="1"/>
</dbReference>